<gene>
    <name evidence="12" type="ORF">SAMN04489797_3011</name>
</gene>
<evidence type="ECO:0000256" key="8">
    <source>
        <dbReference type="ARBA" id="ARBA00032272"/>
    </source>
</evidence>
<dbReference type="RefSeq" id="WP_092447455.1">
    <property type="nucleotide sequence ID" value="NZ_LT629774.1"/>
</dbReference>
<evidence type="ECO:0000259" key="11">
    <source>
        <dbReference type="PROSITE" id="PS51462"/>
    </source>
</evidence>
<sequence length="195" mass="22352">MNNLKNINKTVLSHDWAKLERIDYDYQFRNGAWKRLSRECYNRGNGAAILLYNVKKQTVILTKQFRMPAYDNVKSEGMSIEVCAGAIDNNDQPLETIIRETEEEVGYKIHEAKQVLTAYTSPGALTEKMFLFVAEYSEEMKVNCGGGLEAEDEDIEILELSFSTVLEMIKNEEIIDAKSIMLLQYAQIHKLLRVS</sequence>
<keyword evidence="6" id="KW-0378">Hydrolase</keyword>
<comment type="catalytic activity">
    <reaction evidence="1">
        <text>GDP-alpha-D-mannose + H2O = alpha-D-mannose 1-phosphate + GMP + 2 H(+)</text>
        <dbReference type="Rhea" id="RHEA:27978"/>
        <dbReference type="ChEBI" id="CHEBI:15377"/>
        <dbReference type="ChEBI" id="CHEBI:15378"/>
        <dbReference type="ChEBI" id="CHEBI:57527"/>
        <dbReference type="ChEBI" id="CHEBI:58115"/>
        <dbReference type="ChEBI" id="CHEBI:58409"/>
    </reaction>
</comment>
<evidence type="ECO:0000256" key="3">
    <source>
        <dbReference type="ARBA" id="ARBA00007275"/>
    </source>
</evidence>
<comment type="subunit">
    <text evidence="4">Homodimer.</text>
</comment>
<dbReference type="GO" id="GO:0006753">
    <property type="term" value="P:nucleoside phosphate metabolic process"/>
    <property type="evidence" value="ECO:0007669"/>
    <property type="project" value="TreeGrafter"/>
</dbReference>
<dbReference type="GO" id="GO:0019693">
    <property type="term" value="P:ribose phosphate metabolic process"/>
    <property type="evidence" value="ECO:0007669"/>
    <property type="project" value="TreeGrafter"/>
</dbReference>
<dbReference type="PROSITE" id="PS51462">
    <property type="entry name" value="NUDIX"/>
    <property type="match status" value="1"/>
</dbReference>
<feature type="binding site" evidence="9">
    <location>
        <position position="84"/>
    </location>
    <ligand>
        <name>Mg(2+)</name>
        <dbReference type="ChEBI" id="CHEBI:18420"/>
        <label>1</label>
    </ligand>
</feature>
<evidence type="ECO:0000256" key="7">
    <source>
        <dbReference type="ARBA" id="ARBA00032162"/>
    </source>
</evidence>
<dbReference type="Proteomes" id="UP000198963">
    <property type="component" value="Chromosome I"/>
</dbReference>
<dbReference type="CDD" id="cd24157">
    <property type="entry name" value="NUDIX_GDPMK"/>
    <property type="match status" value="1"/>
</dbReference>
<evidence type="ECO:0000256" key="4">
    <source>
        <dbReference type="ARBA" id="ARBA00011738"/>
    </source>
</evidence>
<feature type="short sequence motif" description="Nudix box" evidence="10">
    <location>
        <begin position="85"/>
        <end position="107"/>
    </location>
</feature>
<dbReference type="NCBIfam" id="TIGR00052">
    <property type="entry name" value="nudix-type nucleoside diphosphatase, YffH/AdpP family"/>
    <property type="match status" value="1"/>
</dbReference>
<feature type="binding site" evidence="9">
    <location>
        <position position="104"/>
    </location>
    <ligand>
        <name>Mg(2+)</name>
        <dbReference type="ChEBI" id="CHEBI:18420"/>
        <label>2</label>
    </ligand>
</feature>
<dbReference type="GO" id="GO:0016818">
    <property type="term" value="F:hydrolase activity, acting on acid anhydrides, in phosphorus-containing anhydrides"/>
    <property type="evidence" value="ECO:0007669"/>
    <property type="project" value="InterPro"/>
</dbReference>
<feature type="binding site" evidence="9">
    <location>
        <position position="153"/>
    </location>
    <ligand>
        <name>Mg(2+)</name>
        <dbReference type="ChEBI" id="CHEBI:18420"/>
        <label>1</label>
    </ligand>
</feature>
<dbReference type="Pfam" id="PF00293">
    <property type="entry name" value="NUDIX"/>
    <property type="match status" value="1"/>
</dbReference>
<dbReference type="PANTHER" id="PTHR11839:SF18">
    <property type="entry name" value="NUDIX HYDROLASE DOMAIN-CONTAINING PROTEIN"/>
    <property type="match status" value="1"/>
</dbReference>
<keyword evidence="9" id="KW-0460">Magnesium</keyword>
<evidence type="ECO:0000256" key="1">
    <source>
        <dbReference type="ARBA" id="ARBA00000847"/>
    </source>
</evidence>
<proteinExistence type="inferred from homology"/>
<comment type="similarity">
    <text evidence="3">Belongs to the Nudix hydrolase family. NudK subfamily.</text>
</comment>
<evidence type="ECO:0000313" key="13">
    <source>
        <dbReference type="Proteomes" id="UP000198963"/>
    </source>
</evidence>
<dbReference type="Gene3D" id="3.90.79.10">
    <property type="entry name" value="Nucleoside Triphosphate Pyrophosphohydrolase"/>
    <property type="match status" value="1"/>
</dbReference>
<dbReference type="InterPro" id="IPR000086">
    <property type="entry name" value="NUDIX_hydrolase_dom"/>
</dbReference>
<feature type="binding site" evidence="9">
    <location>
        <position position="100"/>
    </location>
    <ligand>
        <name>Mg(2+)</name>
        <dbReference type="ChEBI" id="CHEBI:18420"/>
        <label>2</label>
    </ligand>
</feature>
<keyword evidence="9" id="KW-0479">Metal-binding</keyword>
<dbReference type="GO" id="GO:0005829">
    <property type="term" value="C:cytosol"/>
    <property type="evidence" value="ECO:0007669"/>
    <property type="project" value="TreeGrafter"/>
</dbReference>
<name>A0A1H1WVG7_9FLAO</name>
<comment type="cofactor">
    <cofactor evidence="2 9">
        <name>Mg(2+)</name>
        <dbReference type="ChEBI" id="CHEBI:18420"/>
    </cofactor>
</comment>
<evidence type="ECO:0000256" key="5">
    <source>
        <dbReference type="ARBA" id="ARBA00016377"/>
    </source>
</evidence>
<organism evidence="12 13">
    <name type="scientific">Winogradskyella sediminis</name>
    <dbReference type="NCBI Taxonomy" id="1382466"/>
    <lineage>
        <taxon>Bacteria</taxon>
        <taxon>Pseudomonadati</taxon>
        <taxon>Bacteroidota</taxon>
        <taxon>Flavobacteriia</taxon>
        <taxon>Flavobacteriales</taxon>
        <taxon>Flavobacteriaceae</taxon>
        <taxon>Winogradskyella</taxon>
    </lineage>
</organism>
<evidence type="ECO:0000256" key="9">
    <source>
        <dbReference type="PIRSR" id="PIRSR604385-2"/>
    </source>
</evidence>
<dbReference type="InterPro" id="IPR015797">
    <property type="entry name" value="NUDIX_hydrolase-like_dom_sf"/>
</dbReference>
<dbReference type="InterPro" id="IPR004385">
    <property type="entry name" value="NDP_pyrophosphatase"/>
</dbReference>
<dbReference type="STRING" id="1249933.SAMN04489797_3011"/>
<feature type="domain" description="Nudix hydrolase" evidence="11">
    <location>
        <begin position="42"/>
        <end position="182"/>
    </location>
</feature>
<accession>A0A1H1WVG7</accession>
<evidence type="ECO:0000313" key="12">
    <source>
        <dbReference type="EMBL" id="SDT01147.1"/>
    </source>
</evidence>
<dbReference type="PANTHER" id="PTHR11839">
    <property type="entry name" value="UDP/ADP-SUGAR PYROPHOSPHATASE"/>
    <property type="match status" value="1"/>
</dbReference>
<keyword evidence="13" id="KW-1185">Reference proteome</keyword>
<evidence type="ECO:0000256" key="10">
    <source>
        <dbReference type="PIRSR" id="PIRSR604385-3"/>
    </source>
</evidence>
<dbReference type="SUPFAM" id="SSF55811">
    <property type="entry name" value="Nudix"/>
    <property type="match status" value="1"/>
</dbReference>
<evidence type="ECO:0000256" key="6">
    <source>
        <dbReference type="ARBA" id="ARBA00022801"/>
    </source>
</evidence>
<protein>
    <recommendedName>
        <fullName evidence="5">GDP-mannose pyrophosphatase</fullName>
    </recommendedName>
    <alternativeName>
        <fullName evidence="7">GDP-mannose hydrolase</fullName>
    </alternativeName>
    <alternativeName>
        <fullName evidence="8">GDPMK</fullName>
    </alternativeName>
</protein>
<dbReference type="AlphaFoldDB" id="A0A1H1WVG7"/>
<reference evidence="12 13" key="1">
    <citation type="submission" date="2016-10" db="EMBL/GenBank/DDBJ databases">
        <authorList>
            <person name="Varghese N."/>
            <person name="Submissions S."/>
        </authorList>
    </citation>
    <scope>NUCLEOTIDE SEQUENCE [LARGE SCALE GENOMIC DNA]</scope>
    <source>
        <strain evidence="12 13">RHA_55</strain>
    </source>
</reference>
<dbReference type="EMBL" id="LT629774">
    <property type="protein sequence ID" value="SDT01147.1"/>
    <property type="molecule type" value="Genomic_DNA"/>
</dbReference>
<dbReference type="GO" id="GO:0046872">
    <property type="term" value="F:metal ion binding"/>
    <property type="evidence" value="ECO:0007669"/>
    <property type="project" value="UniProtKB-KW"/>
</dbReference>
<evidence type="ECO:0000256" key="2">
    <source>
        <dbReference type="ARBA" id="ARBA00001946"/>
    </source>
</evidence>